<dbReference type="PANTHER" id="PTHR31400:SF1">
    <property type="entry name" value="PROTEIN GUCD1"/>
    <property type="match status" value="1"/>
</dbReference>
<dbReference type="InterPro" id="IPR018616">
    <property type="entry name" value="GUCD1"/>
</dbReference>
<dbReference type="OrthoDB" id="206796at2759"/>
<reference evidence="1" key="1">
    <citation type="submission" date="2020-11" db="EMBL/GenBank/DDBJ databases">
        <authorList>
            <person name="Tran Van P."/>
        </authorList>
    </citation>
    <scope>NUCLEOTIDE SEQUENCE</scope>
</reference>
<proteinExistence type="predicted"/>
<dbReference type="PANTHER" id="PTHR31400">
    <property type="entry name" value="GUANYLYL CYCLASE DOMAIN CONTAINING PROTEIN 1 GUCD1"/>
    <property type="match status" value="1"/>
</dbReference>
<name>A0A7R9BNQ2_9CRUS</name>
<dbReference type="Pfam" id="PF09778">
    <property type="entry name" value="Guanylate_cyc_2"/>
    <property type="match status" value="1"/>
</dbReference>
<dbReference type="Proteomes" id="UP000678499">
    <property type="component" value="Unassembled WGS sequence"/>
</dbReference>
<protein>
    <recommendedName>
        <fullName evidence="3">Protein GUCD1</fullName>
    </recommendedName>
</protein>
<dbReference type="EMBL" id="OA883358">
    <property type="protein sequence ID" value="CAD7278700.1"/>
    <property type="molecule type" value="Genomic_DNA"/>
</dbReference>
<evidence type="ECO:0000313" key="2">
    <source>
        <dbReference type="Proteomes" id="UP000678499"/>
    </source>
</evidence>
<evidence type="ECO:0000313" key="1">
    <source>
        <dbReference type="EMBL" id="CAD7278700.1"/>
    </source>
</evidence>
<gene>
    <name evidence="1" type="ORF">NMOB1V02_LOCUS6397</name>
</gene>
<accession>A0A7R9BNQ2</accession>
<keyword evidence="2" id="KW-1185">Reference proteome</keyword>
<sequence>MGTRSDPTESLLPETRLVEVTHVRQRFTWDCGIACVSMMLYPEQRKDLLGNLLKIAEEEGFQKSTWTIDLAYLLKRFNIPCQFRTLTKGVDPSFSSKSFYQTFMNKDHPRVLRKFEEAEQHGIDVQLESVPMDTILRHLNKHGPVIVLTNARLLYCKNCGHNAPMRMLRNIFPTDGKGFDGHYITVVGYSLRNRRIYYRNPALKDAMENQFATMYNLHVIPV</sequence>
<dbReference type="AlphaFoldDB" id="A0A7R9BNQ2"/>
<dbReference type="EMBL" id="CAJPEX010001321">
    <property type="protein sequence ID" value="CAG0918852.1"/>
    <property type="molecule type" value="Genomic_DNA"/>
</dbReference>
<evidence type="ECO:0008006" key="3">
    <source>
        <dbReference type="Google" id="ProtNLM"/>
    </source>
</evidence>
<organism evidence="1">
    <name type="scientific">Notodromas monacha</name>
    <dbReference type="NCBI Taxonomy" id="399045"/>
    <lineage>
        <taxon>Eukaryota</taxon>
        <taxon>Metazoa</taxon>
        <taxon>Ecdysozoa</taxon>
        <taxon>Arthropoda</taxon>
        <taxon>Crustacea</taxon>
        <taxon>Oligostraca</taxon>
        <taxon>Ostracoda</taxon>
        <taxon>Podocopa</taxon>
        <taxon>Podocopida</taxon>
        <taxon>Cypridocopina</taxon>
        <taxon>Cypridoidea</taxon>
        <taxon>Cyprididae</taxon>
        <taxon>Notodromas</taxon>
    </lineage>
</organism>